<dbReference type="PANTHER" id="PTHR43557">
    <property type="entry name" value="APOPTOSIS-INDUCING FACTOR 1"/>
    <property type="match status" value="1"/>
</dbReference>
<evidence type="ECO:0000256" key="8">
    <source>
        <dbReference type="ARBA" id="ARBA00023014"/>
    </source>
</evidence>
<protein>
    <submittedName>
        <fullName evidence="10">Apoptosis-inducing factor 3</fullName>
    </submittedName>
</protein>
<evidence type="ECO:0000256" key="2">
    <source>
        <dbReference type="ARBA" id="ARBA00022630"/>
    </source>
</evidence>
<reference evidence="10" key="1">
    <citation type="submission" date="2020-10" db="EMBL/GenBank/DDBJ databases">
        <title>Feather gene expression reveals the developmental basis of iridescence in African starlings.</title>
        <authorList>
            <person name="Rubenstein D.R."/>
        </authorList>
    </citation>
    <scope>NUCLEOTIDE SEQUENCE</scope>
    <source>
        <strain evidence="10">SS15</strain>
        <tissue evidence="10">Liver</tissue>
    </source>
</reference>
<keyword evidence="8" id="KW-0411">Iron-sulfur</keyword>
<dbReference type="Pfam" id="PF07992">
    <property type="entry name" value="Pyr_redox_2"/>
    <property type="match status" value="1"/>
</dbReference>
<keyword evidence="6" id="KW-0560">Oxidoreductase</keyword>
<evidence type="ECO:0000313" key="10">
    <source>
        <dbReference type="EMBL" id="KAG0124580.1"/>
    </source>
</evidence>
<name>A0A835NYU6_9PASS</name>
<dbReference type="PRINTS" id="PR00368">
    <property type="entry name" value="FADPNR"/>
</dbReference>
<dbReference type="AlphaFoldDB" id="A0A835NYU6"/>
<dbReference type="InterPro" id="IPR023753">
    <property type="entry name" value="FAD/NAD-binding_dom"/>
</dbReference>
<dbReference type="SUPFAM" id="SSF55424">
    <property type="entry name" value="FAD/NAD-linked reductases, dimerisation (C-terminal) domain"/>
    <property type="match status" value="1"/>
</dbReference>
<dbReference type="InterPro" id="IPR036188">
    <property type="entry name" value="FAD/NAD-bd_sf"/>
</dbReference>
<dbReference type="Gene3D" id="2.102.10.10">
    <property type="entry name" value="Rieske [2Fe-2S] iron-sulphur domain"/>
    <property type="match status" value="1"/>
</dbReference>
<dbReference type="GO" id="GO:0005737">
    <property type="term" value="C:cytoplasm"/>
    <property type="evidence" value="ECO:0007669"/>
    <property type="project" value="TreeGrafter"/>
</dbReference>
<dbReference type="InterPro" id="IPR036922">
    <property type="entry name" value="Rieske_2Fe-2S_sf"/>
</dbReference>
<keyword evidence="7" id="KW-0408">Iron</keyword>
<evidence type="ECO:0000256" key="7">
    <source>
        <dbReference type="ARBA" id="ARBA00023004"/>
    </source>
</evidence>
<accession>A0A835NYU6</accession>
<reference evidence="11 12" key="2">
    <citation type="journal article" date="2021" name="J. Hered.">
        <title>Feather Gene Expression Elucidates the Developmental Basis of Plumage Iridescence in African Starlings.</title>
        <authorList>
            <person name="Rubenstein D.R."/>
            <person name="Corvelo A."/>
            <person name="MacManes M.D."/>
            <person name="Maia R."/>
            <person name="Narzisi G."/>
            <person name="Rousaki A."/>
            <person name="Vandenabeele P."/>
            <person name="Shawkey M.D."/>
            <person name="Solomon J."/>
        </authorList>
    </citation>
    <scope>NUCLEOTIDE SEQUENCE [LARGE SCALE GENOMIC DNA]</scope>
    <source>
        <strain evidence="11">SS15</strain>
    </source>
</reference>
<keyword evidence="3" id="KW-0001">2Fe-2S</keyword>
<dbReference type="Pfam" id="PF00355">
    <property type="entry name" value="Rieske"/>
    <property type="match status" value="1"/>
</dbReference>
<comment type="similarity">
    <text evidence="1">Belongs to the FAD-dependent oxidoreductase family.</text>
</comment>
<evidence type="ECO:0000256" key="4">
    <source>
        <dbReference type="ARBA" id="ARBA00022723"/>
    </source>
</evidence>
<dbReference type="GO" id="GO:0046872">
    <property type="term" value="F:metal ion binding"/>
    <property type="evidence" value="ECO:0007669"/>
    <property type="project" value="UniProtKB-KW"/>
</dbReference>
<dbReference type="OrthoDB" id="432169at2759"/>
<dbReference type="PRINTS" id="PR00469">
    <property type="entry name" value="PNDRDTASEII"/>
</dbReference>
<dbReference type="EMBL" id="JADDUC020000024">
    <property type="protein sequence ID" value="KAI1231855.1"/>
    <property type="molecule type" value="Genomic_DNA"/>
</dbReference>
<reference evidence="11" key="3">
    <citation type="submission" date="2022-01" db="EMBL/GenBank/DDBJ databases">
        <authorList>
            <person name="Rubenstein D.R."/>
        </authorList>
    </citation>
    <scope>NUCLEOTIDE SEQUENCE</scope>
    <source>
        <strain evidence="11">SS15</strain>
        <tissue evidence="11">Liver</tissue>
    </source>
</reference>
<gene>
    <name evidence="11" type="ORF">IHE44_0007493</name>
    <name evidence="10" type="ORF">IHE44_006325</name>
</gene>
<evidence type="ECO:0000313" key="12">
    <source>
        <dbReference type="Proteomes" id="UP000618051"/>
    </source>
</evidence>
<keyword evidence="5" id="KW-0274">FAD</keyword>
<evidence type="ECO:0000259" key="9">
    <source>
        <dbReference type="PROSITE" id="PS51296"/>
    </source>
</evidence>
<dbReference type="PROSITE" id="PS51296">
    <property type="entry name" value="RIESKE"/>
    <property type="match status" value="1"/>
</dbReference>
<dbReference type="Gene3D" id="3.30.390.30">
    <property type="match status" value="1"/>
</dbReference>
<dbReference type="Gene3D" id="3.50.50.60">
    <property type="entry name" value="FAD/NAD(P)-binding domain"/>
    <property type="match status" value="2"/>
</dbReference>
<keyword evidence="12" id="KW-1185">Reference proteome</keyword>
<feature type="domain" description="Rieske" evidence="9">
    <location>
        <begin position="1"/>
        <end position="85"/>
    </location>
</feature>
<dbReference type="InterPro" id="IPR016156">
    <property type="entry name" value="FAD/NAD-linked_Rdtase_dimer_sf"/>
</dbReference>
<dbReference type="SUPFAM" id="SSF51905">
    <property type="entry name" value="FAD/NAD(P)-binding domain"/>
    <property type="match status" value="1"/>
</dbReference>
<evidence type="ECO:0000256" key="5">
    <source>
        <dbReference type="ARBA" id="ARBA00022827"/>
    </source>
</evidence>
<dbReference type="PANTHER" id="PTHR43557:SF7">
    <property type="entry name" value="RIESKE DOMAIN-CONTAINING PROTEIN"/>
    <property type="match status" value="1"/>
</dbReference>
<dbReference type="Pfam" id="PF14759">
    <property type="entry name" value="Reductase_C"/>
    <property type="match status" value="1"/>
</dbReference>
<evidence type="ECO:0000256" key="3">
    <source>
        <dbReference type="ARBA" id="ARBA00022714"/>
    </source>
</evidence>
<dbReference type="InterPro" id="IPR050446">
    <property type="entry name" value="FAD-oxidoreductase/Apoptosis"/>
</dbReference>
<dbReference type="GO" id="GO:0016651">
    <property type="term" value="F:oxidoreductase activity, acting on NAD(P)H"/>
    <property type="evidence" value="ECO:0007669"/>
    <property type="project" value="TreeGrafter"/>
</dbReference>
<dbReference type="EMBL" id="JADDUC010000024">
    <property type="protein sequence ID" value="KAG0124580.1"/>
    <property type="molecule type" value="Genomic_DNA"/>
</dbReference>
<dbReference type="CDD" id="cd03478">
    <property type="entry name" value="Rieske_AIFL_N"/>
    <property type="match status" value="1"/>
</dbReference>
<evidence type="ECO:0000256" key="1">
    <source>
        <dbReference type="ARBA" id="ARBA00006442"/>
    </source>
</evidence>
<evidence type="ECO:0000256" key="6">
    <source>
        <dbReference type="ARBA" id="ARBA00023002"/>
    </source>
</evidence>
<feature type="non-terminal residue" evidence="10">
    <location>
        <position position="1"/>
    </location>
</feature>
<keyword evidence="2" id="KW-0285">Flavoprotein</keyword>
<dbReference type="Proteomes" id="UP000618051">
    <property type="component" value="Unassembled WGS sequence"/>
</dbReference>
<dbReference type="InterPro" id="IPR017941">
    <property type="entry name" value="Rieske_2Fe-2S"/>
</dbReference>
<dbReference type="InterPro" id="IPR028202">
    <property type="entry name" value="Reductase_C"/>
</dbReference>
<evidence type="ECO:0000313" key="11">
    <source>
        <dbReference type="EMBL" id="KAI1231855.1"/>
    </source>
</evidence>
<keyword evidence="4" id="KW-0479">Metal-binding</keyword>
<organism evidence="10">
    <name type="scientific">Lamprotornis superbus</name>
    <dbReference type="NCBI Taxonomy" id="245042"/>
    <lineage>
        <taxon>Eukaryota</taxon>
        <taxon>Metazoa</taxon>
        <taxon>Chordata</taxon>
        <taxon>Craniata</taxon>
        <taxon>Vertebrata</taxon>
        <taxon>Euteleostomi</taxon>
        <taxon>Archelosauria</taxon>
        <taxon>Archosauria</taxon>
        <taxon>Dinosauria</taxon>
        <taxon>Saurischia</taxon>
        <taxon>Theropoda</taxon>
        <taxon>Coelurosauria</taxon>
        <taxon>Aves</taxon>
        <taxon>Neognathae</taxon>
        <taxon>Neoaves</taxon>
        <taxon>Telluraves</taxon>
        <taxon>Australaves</taxon>
        <taxon>Passeriformes</taxon>
        <taxon>Sturnidae</taxon>
        <taxon>Lamprotornis</taxon>
    </lineage>
</organism>
<proteinExistence type="inferred from homology"/>
<dbReference type="GO" id="GO:0051537">
    <property type="term" value="F:2 iron, 2 sulfur cluster binding"/>
    <property type="evidence" value="ECO:0007669"/>
    <property type="project" value="UniProtKB-KW"/>
</dbReference>
<sequence length="583" mass="64148">MGLLEVMVAGYPVLLVRNRKEFRALGSKCPHYGAPLSKGVLRGERLRCPWHGACFNIRTGDIEEYPALDCISCFKVTVEDGKVFITAKKKVLTLPAVTEHRQCLGLHVTRAFCTLLQDLESSLRVKDTSRRCLLNKNTMLLLGGGVAALVCAETLRQEGFTGRIIMATNEKHVPYDKSKLSKEMNLKAEDIYLRKPEFLEAQGIEFWTEKEAVSVDFQKQEVHFMDGSSQKYHQLLIATGSHSGFLKVPGADLQNICTLQNPEESSKILELATGKNLVIVGASFIGLQTKARLPGCLHQPGTQMESPCSLEQQQSCLPGFWLGTAVFIAWNFLMNTQTSPFQMLQNKGVKFHMKTELCELKGKDGKVTEAVLANGENLPADVVVVGIGSTPNSVFLKGTSIARDDKGAILVNLHMQTNIPNVFAAGDVVTFPVALLDGDSSSICHQQVAEAHGEAQPRHLPAPLEMGMGQKGQQETWGTIFKDLQCWFVTGHCAALNMLKRGKELHTVPYFWTTLLGKSIRYAGCGKGYTDTVVKGSLEQQKFLIFYIRDGHVTAAASLNCDPMVSLIAEVLYLGKQISKEEA</sequence>
<comment type="caution">
    <text evidence="10">The sequence shown here is derived from an EMBL/GenBank/DDBJ whole genome shotgun (WGS) entry which is preliminary data.</text>
</comment>
<dbReference type="SUPFAM" id="SSF50022">
    <property type="entry name" value="ISP domain"/>
    <property type="match status" value="1"/>
</dbReference>